<protein>
    <recommendedName>
        <fullName evidence="3">Fungal N-terminal domain-containing protein</fullName>
    </recommendedName>
</protein>
<accession>A0A232M5Q5</accession>
<name>A0A232M5Q5_9EURO</name>
<comment type="caution">
    <text evidence="1">The sequence shown here is derived from an EMBL/GenBank/DDBJ whole genome shotgun (WGS) entry which is preliminary data.</text>
</comment>
<evidence type="ECO:0008006" key="3">
    <source>
        <dbReference type="Google" id="ProtNLM"/>
    </source>
</evidence>
<organism evidence="1 2">
    <name type="scientific">Elaphomyces granulatus</name>
    <dbReference type="NCBI Taxonomy" id="519963"/>
    <lineage>
        <taxon>Eukaryota</taxon>
        <taxon>Fungi</taxon>
        <taxon>Dikarya</taxon>
        <taxon>Ascomycota</taxon>
        <taxon>Pezizomycotina</taxon>
        <taxon>Eurotiomycetes</taxon>
        <taxon>Eurotiomycetidae</taxon>
        <taxon>Eurotiales</taxon>
        <taxon>Elaphomycetaceae</taxon>
        <taxon>Elaphomyces</taxon>
    </lineage>
</organism>
<evidence type="ECO:0000313" key="2">
    <source>
        <dbReference type="Proteomes" id="UP000243515"/>
    </source>
</evidence>
<reference evidence="1 2" key="1">
    <citation type="journal article" date="2015" name="Environ. Microbiol.">
        <title>Metagenome sequence of Elaphomyces granulatus from sporocarp tissue reveals Ascomycota ectomycorrhizal fingerprints of genome expansion and a Proteobacteria-rich microbiome.</title>
        <authorList>
            <person name="Quandt C.A."/>
            <person name="Kohler A."/>
            <person name="Hesse C.N."/>
            <person name="Sharpton T.J."/>
            <person name="Martin F."/>
            <person name="Spatafora J.W."/>
        </authorList>
    </citation>
    <scope>NUCLEOTIDE SEQUENCE [LARGE SCALE GENOMIC DNA]</scope>
    <source>
        <strain evidence="1 2">OSC145934</strain>
    </source>
</reference>
<sequence length="432" mass="49405">MDPLSISLAVLPIVASCIAAIAKLRTVLESTKAINGTLLELLTRAERIRLFLDALHSLCAQIRDQVQESFLLDFDKTGCIMTINSLKQLVETVVDDSKKNRYWMKLHWALLKPDAVALIHDLGERQRDINSVIILIAAKSNFRTENEIRDISHHLVEQARIRDSSRSLKLEEEESDDFDTETLVVRDELDGIEPLVPTWPGYVLREGRGDAYLVERDKLSNASYIGKWSLVSSSVDVGREYGEVWANAVRLKDLMQADQISLWTPLHQAAFLCAPVGVVQDLIKRGALRTLRTRWSDPIFEYHDLTAVEIAQQMGFTQLYEALSPVIRHPIPPTTLIRLQDQFHSIIRNDLSNEDWARYLVLPDLNALTELEHPEMWFPLPFGGSEKRGYRYRLDNRELVVWKFSFEIGAPTIFRVSESGISPIDQVIFFNR</sequence>
<dbReference type="OrthoDB" id="524187at2759"/>
<proteinExistence type="predicted"/>
<evidence type="ECO:0000313" key="1">
    <source>
        <dbReference type="EMBL" id="OXV11719.1"/>
    </source>
</evidence>
<dbReference type="EMBL" id="NPHW01002336">
    <property type="protein sequence ID" value="OXV11719.1"/>
    <property type="molecule type" value="Genomic_DNA"/>
</dbReference>
<keyword evidence="2" id="KW-1185">Reference proteome</keyword>
<dbReference type="Proteomes" id="UP000243515">
    <property type="component" value="Unassembled WGS sequence"/>
</dbReference>
<dbReference type="AlphaFoldDB" id="A0A232M5Q5"/>
<gene>
    <name evidence="1" type="ORF">Egran_00520</name>
</gene>